<organism evidence="5 6">
    <name type="scientific">Paenibacillus thermoaerophilus</name>
    <dbReference type="NCBI Taxonomy" id="1215385"/>
    <lineage>
        <taxon>Bacteria</taxon>
        <taxon>Bacillati</taxon>
        <taxon>Bacillota</taxon>
        <taxon>Bacilli</taxon>
        <taxon>Bacillales</taxon>
        <taxon>Paenibacillaceae</taxon>
        <taxon>Paenibacillus</taxon>
    </lineage>
</organism>
<dbReference type="CDD" id="cd10944">
    <property type="entry name" value="CE4_SmPgdA_like"/>
    <property type="match status" value="1"/>
</dbReference>
<feature type="region of interest" description="Disordered" evidence="1">
    <location>
        <begin position="453"/>
        <end position="473"/>
    </location>
</feature>
<protein>
    <submittedName>
        <fullName evidence="5">Polysaccharide deacetylase family protein</fullName>
        <ecNumber evidence="5">3.-.-.-</ecNumber>
    </submittedName>
</protein>
<dbReference type="PROSITE" id="PS51677">
    <property type="entry name" value="NODB"/>
    <property type="match status" value="1"/>
</dbReference>
<dbReference type="PANTHER" id="PTHR10587:SF125">
    <property type="entry name" value="POLYSACCHARIDE DEACETYLASE YHEN-RELATED"/>
    <property type="match status" value="1"/>
</dbReference>
<comment type="caution">
    <text evidence="5">The sequence shown here is derived from an EMBL/GenBank/DDBJ whole genome shotgun (WGS) entry which is preliminary data.</text>
</comment>
<evidence type="ECO:0000256" key="3">
    <source>
        <dbReference type="SAM" id="SignalP"/>
    </source>
</evidence>
<feature type="chain" id="PRO_5046322015" evidence="3">
    <location>
        <begin position="31"/>
        <end position="508"/>
    </location>
</feature>
<dbReference type="EMBL" id="JBHTGQ010000020">
    <property type="protein sequence ID" value="MFC7750166.1"/>
    <property type="molecule type" value="Genomic_DNA"/>
</dbReference>
<evidence type="ECO:0000256" key="1">
    <source>
        <dbReference type="SAM" id="MobiDB-lite"/>
    </source>
</evidence>
<evidence type="ECO:0000259" key="4">
    <source>
        <dbReference type="PROSITE" id="PS51677"/>
    </source>
</evidence>
<sequence>MRKTLKTRRLAAWALALVTIAAGTEGVAAAAERETSPALTEADRAVYERLVRGERVYPDRAYAAPDEPTVYLSFDDGPSKWTPQVLDILREEGVKATFFMLGSQAEAYPDYVRMVAEEGHAIGNHTYNHRYGELYPEYESFRDQVERTSGILAGILGEAPRLVRAPGGSSGHFTPFHFYLLEQAGYAVFDWNVDSGDALRRNARAADIVRGATPAKLPAAPHVLLHDGGNREQTVAALPEIIRYYKDKGYRFGKLDASVEPVQFRYSPGTPPGRPMTEKRFGNLLAEARRIAAERGIGGDSPAVPGEGSREEGPLRLTAGPSGRSATLEAGEYELTGGRFWVSPARLAEVLGADARPAEAPGGAVTVRAGKRVIRIDPALRSVLLIDLSGYTKRLTLAEMKTVGGELRVPLRTAAEWFGSGVARYDLAPERHVELMPAGSFAPSLAGWRAPLWSGPERNRPSEGAPSSSGRPADGRLEKLLWGPAAIVLAASAAVGLSAHAAAAYRAR</sequence>
<dbReference type="SUPFAM" id="SSF88713">
    <property type="entry name" value="Glycoside hydrolase/deacetylase"/>
    <property type="match status" value="1"/>
</dbReference>
<feature type="region of interest" description="Disordered" evidence="1">
    <location>
        <begin position="296"/>
        <end position="323"/>
    </location>
</feature>
<keyword evidence="5" id="KW-0378">Hydrolase</keyword>
<dbReference type="InterPro" id="IPR002509">
    <property type="entry name" value="NODB_dom"/>
</dbReference>
<reference evidence="6" key="1">
    <citation type="journal article" date="2019" name="Int. J. Syst. Evol. Microbiol.">
        <title>The Global Catalogue of Microorganisms (GCM) 10K type strain sequencing project: providing services to taxonomists for standard genome sequencing and annotation.</title>
        <authorList>
            <consortium name="The Broad Institute Genomics Platform"/>
            <consortium name="The Broad Institute Genome Sequencing Center for Infectious Disease"/>
            <person name="Wu L."/>
            <person name="Ma J."/>
        </authorList>
    </citation>
    <scope>NUCLEOTIDE SEQUENCE [LARGE SCALE GENOMIC DNA]</scope>
    <source>
        <strain evidence="6">JCM 18657</strain>
    </source>
</reference>
<dbReference type="InterPro" id="IPR011330">
    <property type="entry name" value="Glyco_hydro/deAcase_b/a-brl"/>
</dbReference>
<accession>A0ABW2V1Z3</accession>
<feature type="transmembrane region" description="Helical" evidence="2">
    <location>
        <begin position="481"/>
        <end position="505"/>
    </location>
</feature>
<feature type="domain" description="NodB homology" evidence="4">
    <location>
        <begin position="68"/>
        <end position="253"/>
    </location>
</feature>
<keyword evidence="6" id="KW-1185">Reference proteome</keyword>
<evidence type="ECO:0000256" key="2">
    <source>
        <dbReference type="SAM" id="Phobius"/>
    </source>
</evidence>
<dbReference type="RefSeq" id="WP_138789700.1">
    <property type="nucleotide sequence ID" value="NZ_JBHTGQ010000020.1"/>
</dbReference>
<name>A0ABW2V1Z3_9BACL</name>
<gene>
    <name evidence="5" type="ORF">ACFQWB_09520</name>
</gene>
<dbReference type="GO" id="GO:0016787">
    <property type="term" value="F:hydrolase activity"/>
    <property type="evidence" value="ECO:0007669"/>
    <property type="project" value="UniProtKB-KW"/>
</dbReference>
<dbReference type="PANTHER" id="PTHR10587">
    <property type="entry name" value="GLYCOSYL TRANSFERASE-RELATED"/>
    <property type="match status" value="1"/>
</dbReference>
<evidence type="ECO:0000313" key="5">
    <source>
        <dbReference type="EMBL" id="MFC7750166.1"/>
    </source>
</evidence>
<dbReference type="Gene3D" id="3.20.20.370">
    <property type="entry name" value="Glycoside hydrolase/deacetylase"/>
    <property type="match status" value="1"/>
</dbReference>
<dbReference type="InterPro" id="IPR050248">
    <property type="entry name" value="Polysacc_deacetylase_ArnD"/>
</dbReference>
<keyword evidence="2" id="KW-0472">Membrane</keyword>
<dbReference type="EC" id="3.-.-.-" evidence="5"/>
<evidence type="ECO:0000313" key="6">
    <source>
        <dbReference type="Proteomes" id="UP001596528"/>
    </source>
</evidence>
<keyword evidence="3" id="KW-0732">Signal</keyword>
<keyword evidence="2" id="KW-1133">Transmembrane helix</keyword>
<feature type="signal peptide" evidence="3">
    <location>
        <begin position="1"/>
        <end position="30"/>
    </location>
</feature>
<dbReference type="Proteomes" id="UP001596528">
    <property type="component" value="Unassembled WGS sequence"/>
</dbReference>
<keyword evidence="2" id="KW-0812">Transmembrane</keyword>
<dbReference type="Pfam" id="PF01522">
    <property type="entry name" value="Polysacc_deac_1"/>
    <property type="match status" value="1"/>
</dbReference>
<proteinExistence type="predicted"/>